<dbReference type="GO" id="GO:0035595">
    <property type="term" value="F:N-acetylglucosaminylinositol deacetylase activity"/>
    <property type="evidence" value="ECO:0007669"/>
    <property type="project" value="UniProtKB-EC"/>
</dbReference>
<name>A0A7Z0DAE5_9ACTN</name>
<keyword evidence="6" id="KW-1185">Reference proteome</keyword>
<proteinExistence type="predicted"/>
<dbReference type="Gene3D" id="3.40.50.10320">
    <property type="entry name" value="LmbE-like"/>
    <property type="match status" value="1"/>
</dbReference>
<dbReference type="NCBIfam" id="TIGR03445">
    <property type="entry name" value="mycothiol_MshB"/>
    <property type="match status" value="1"/>
</dbReference>
<dbReference type="InterPro" id="IPR024078">
    <property type="entry name" value="LmbE-like_dom_sf"/>
</dbReference>
<dbReference type="GO" id="GO:0010125">
    <property type="term" value="P:mycothiol biosynthetic process"/>
    <property type="evidence" value="ECO:0007669"/>
    <property type="project" value="UniProtKB-UniRule"/>
</dbReference>
<comment type="caution">
    <text evidence="5">The sequence shown here is derived from an EMBL/GenBank/DDBJ whole genome shotgun (WGS) entry which is preliminary data.</text>
</comment>
<gene>
    <name evidence="5" type="ORF">GGQ54_002495</name>
</gene>
<accession>A0A7Z0DAE5</accession>
<evidence type="ECO:0000256" key="4">
    <source>
        <dbReference type="NCBIfam" id="TIGR03445"/>
    </source>
</evidence>
<dbReference type="SUPFAM" id="SSF102588">
    <property type="entry name" value="LmbE-like"/>
    <property type="match status" value="1"/>
</dbReference>
<dbReference type="EC" id="3.5.1.103" evidence="4"/>
<dbReference type="AlphaFoldDB" id="A0A7Z0DAE5"/>
<dbReference type="PANTHER" id="PTHR12993:SF26">
    <property type="entry name" value="1D-MYO-INOSITOL 2-ACETAMIDO-2-DEOXY-ALPHA-D-GLUCOPYRANOSIDE DEACETYLASE"/>
    <property type="match status" value="1"/>
</dbReference>
<dbReference type="RefSeq" id="WP_343045953.1">
    <property type="nucleotide sequence ID" value="NZ_JACBZS010000001.1"/>
</dbReference>
<organism evidence="5 6">
    <name type="scientific">Naumannella cuiyingiana</name>
    <dbReference type="NCBI Taxonomy" id="1347891"/>
    <lineage>
        <taxon>Bacteria</taxon>
        <taxon>Bacillati</taxon>
        <taxon>Actinomycetota</taxon>
        <taxon>Actinomycetes</taxon>
        <taxon>Propionibacteriales</taxon>
        <taxon>Propionibacteriaceae</taxon>
        <taxon>Naumannella</taxon>
    </lineage>
</organism>
<dbReference type="InterPro" id="IPR017810">
    <property type="entry name" value="Mycothiol_biosynthesis_MshB"/>
</dbReference>
<protein>
    <recommendedName>
        <fullName evidence="4">N-acetyl-1-D-myo-inositol-2-amino-2-deoxy-alpha-D-glucopyranoside deacetylase</fullName>
        <ecNumber evidence="4">3.5.1.103</ecNumber>
    </recommendedName>
</protein>
<keyword evidence="2 5" id="KW-0378">Hydrolase</keyword>
<keyword evidence="1" id="KW-0479">Metal-binding</keyword>
<dbReference type="InterPro" id="IPR003737">
    <property type="entry name" value="GlcNAc_PI_deacetylase-related"/>
</dbReference>
<dbReference type="PANTHER" id="PTHR12993">
    <property type="entry name" value="N-ACETYLGLUCOSAMINYL-PHOSPHATIDYLINOSITOL DE-N-ACETYLASE-RELATED"/>
    <property type="match status" value="1"/>
</dbReference>
<sequence>MIPHDERRLMLVHAHPDDESSQTALTMAKYAAQGARVTLVTATLGELGEIVSDRLKHLTPEQLGRHRLGELDKAMAELGITDAVRLGGDFRYHDSGMAYAEDGSVVPGTEVPEGAFWHADLREAADLLVALIRDRRPQVMITYDDFGGYGHPDHIQAHRVTMYAYLLAAIDGYRPDLGEPWQVSRLFWSTWARGAVRELIRALREAGDTESFGGLDPDSDRLPMGVPDELISVGVHAPEHAAAKEAALRAHESQVNLDDGFFAAFAAAAQRAPQVAGTESYRLAAGIAMPPGPPADDLFAGLS</sequence>
<dbReference type="Proteomes" id="UP000527616">
    <property type="component" value="Unassembled WGS sequence"/>
</dbReference>
<evidence type="ECO:0000256" key="2">
    <source>
        <dbReference type="ARBA" id="ARBA00022801"/>
    </source>
</evidence>
<evidence type="ECO:0000313" key="6">
    <source>
        <dbReference type="Proteomes" id="UP000527616"/>
    </source>
</evidence>
<dbReference type="EMBL" id="JACBZS010000001">
    <property type="protein sequence ID" value="NYI71935.1"/>
    <property type="molecule type" value="Genomic_DNA"/>
</dbReference>
<dbReference type="Pfam" id="PF02585">
    <property type="entry name" value="PIG-L"/>
    <property type="match status" value="1"/>
</dbReference>
<evidence type="ECO:0000313" key="5">
    <source>
        <dbReference type="EMBL" id="NYI71935.1"/>
    </source>
</evidence>
<evidence type="ECO:0000256" key="1">
    <source>
        <dbReference type="ARBA" id="ARBA00022723"/>
    </source>
</evidence>
<evidence type="ECO:0000256" key="3">
    <source>
        <dbReference type="ARBA" id="ARBA00022833"/>
    </source>
</evidence>
<dbReference type="GO" id="GO:0046872">
    <property type="term" value="F:metal ion binding"/>
    <property type="evidence" value="ECO:0007669"/>
    <property type="project" value="UniProtKB-KW"/>
</dbReference>
<reference evidence="5 6" key="1">
    <citation type="submission" date="2020-07" db="EMBL/GenBank/DDBJ databases">
        <title>Sequencing the genomes of 1000 actinobacteria strains.</title>
        <authorList>
            <person name="Klenk H.-P."/>
        </authorList>
    </citation>
    <scope>NUCLEOTIDE SEQUENCE [LARGE SCALE GENOMIC DNA]</scope>
    <source>
        <strain evidence="5 6">DSM 103164</strain>
    </source>
</reference>
<keyword evidence="3" id="KW-0862">Zinc</keyword>